<evidence type="ECO:0000313" key="3">
    <source>
        <dbReference type="EnsemblProtists" id="EOD04837"/>
    </source>
</evidence>
<feature type="region of interest" description="Disordered" evidence="1">
    <location>
        <begin position="1"/>
        <end position="37"/>
    </location>
</feature>
<evidence type="ECO:0000256" key="1">
    <source>
        <dbReference type="SAM" id="MobiDB-lite"/>
    </source>
</evidence>
<keyword evidence="2" id="KW-0472">Membrane</keyword>
<name>A0A0D3I0Q2_EMIH1</name>
<evidence type="ECO:0000256" key="2">
    <source>
        <dbReference type="SAM" id="Phobius"/>
    </source>
</evidence>
<dbReference type="EnsemblProtists" id="EOD04837">
    <property type="protein sequence ID" value="EOD04837"/>
    <property type="gene ID" value="EMIHUDRAFT_360119"/>
</dbReference>
<dbReference type="GeneID" id="17251037"/>
<accession>A0A0D3I0Q2</accession>
<sequence>DSAAAVDVPSTPLQTDIDNPGDSVAHEATRSQKAHEASTKVQEVVALVARAAEHVKATGEFCFDKAKDALGDRHGDRALAALAGVAVGYALHALVAYRGSKRIA</sequence>
<keyword evidence="4" id="KW-1185">Reference proteome</keyword>
<protein>
    <submittedName>
        <fullName evidence="3">Uncharacterized protein</fullName>
    </submittedName>
</protein>
<feature type="compositionally biased region" description="Basic and acidic residues" evidence="1">
    <location>
        <begin position="24"/>
        <end position="37"/>
    </location>
</feature>
<dbReference type="RefSeq" id="XP_005757266.1">
    <property type="nucleotide sequence ID" value="XM_005757209.1"/>
</dbReference>
<proteinExistence type="predicted"/>
<dbReference type="PaxDb" id="2903-EOD04837"/>
<reference evidence="3" key="2">
    <citation type="submission" date="2024-10" db="UniProtKB">
        <authorList>
            <consortium name="EnsemblProtists"/>
        </authorList>
    </citation>
    <scope>IDENTIFICATION</scope>
</reference>
<dbReference type="HOGENOM" id="CLU_2257134_0_0_1"/>
<organism evidence="3 4">
    <name type="scientific">Emiliania huxleyi (strain CCMP1516)</name>
    <dbReference type="NCBI Taxonomy" id="280463"/>
    <lineage>
        <taxon>Eukaryota</taxon>
        <taxon>Haptista</taxon>
        <taxon>Haptophyta</taxon>
        <taxon>Prymnesiophyceae</taxon>
        <taxon>Isochrysidales</taxon>
        <taxon>Noelaerhabdaceae</taxon>
        <taxon>Emiliania</taxon>
    </lineage>
</organism>
<keyword evidence="2" id="KW-0812">Transmembrane</keyword>
<dbReference type="Proteomes" id="UP000013827">
    <property type="component" value="Unassembled WGS sequence"/>
</dbReference>
<keyword evidence="2" id="KW-1133">Transmembrane helix</keyword>
<feature type="transmembrane region" description="Helical" evidence="2">
    <location>
        <begin position="78"/>
        <end position="97"/>
    </location>
</feature>
<dbReference type="AlphaFoldDB" id="A0A0D3I0Q2"/>
<reference evidence="4" key="1">
    <citation type="journal article" date="2013" name="Nature">
        <title>Pan genome of the phytoplankton Emiliania underpins its global distribution.</title>
        <authorList>
            <person name="Read B.A."/>
            <person name="Kegel J."/>
            <person name="Klute M.J."/>
            <person name="Kuo A."/>
            <person name="Lefebvre S.C."/>
            <person name="Maumus F."/>
            <person name="Mayer C."/>
            <person name="Miller J."/>
            <person name="Monier A."/>
            <person name="Salamov A."/>
            <person name="Young J."/>
            <person name="Aguilar M."/>
            <person name="Claverie J.M."/>
            <person name="Frickenhaus S."/>
            <person name="Gonzalez K."/>
            <person name="Herman E.K."/>
            <person name="Lin Y.C."/>
            <person name="Napier J."/>
            <person name="Ogata H."/>
            <person name="Sarno A.F."/>
            <person name="Shmutz J."/>
            <person name="Schroeder D."/>
            <person name="de Vargas C."/>
            <person name="Verret F."/>
            <person name="von Dassow P."/>
            <person name="Valentin K."/>
            <person name="Van de Peer Y."/>
            <person name="Wheeler G."/>
            <person name="Dacks J.B."/>
            <person name="Delwiche C.F."/>
            <person name="Dyhrman S.T."/>
            <person name="Glockner G."/>
            <person name="John U."/>
            <person name="Richards T."/>
            <person name="Worden A.Z."/>
            <person name="Zhang X."/>
            <person name="Grigoriev I.V."/>
            <person name="Allen A.E."/>
            <person name="Bidle K."/>
            <person name="Borodovsky M."/>
            <person name="Bowler C."/>
            <person name="Brownlee C."/>
            <person name="Cock J.M."/>
            <person name="Elias M."/>
            <person name="Gladyshev V.N."/>
            <person name="Groth M."/>
            <person name="Guda C."/>
            <person name="Hadaegh A."/>
            <person name="Iglesias-Rodriguez M.D."/>
            <person name="Jenkins J."/>
            <person name="Jones B.M."/>
            <person name="Lawson T."/>
            <person name="Leese F."/>
            <person name="Lindquist E."/>
            <person name="Lobanov A."/>
            <person name="Lomsadze A."/>
            <person name="Malik S.B."/>
            <person name="Marsh M.E."/>
            <person name="Mackinder L."/>
            <person name="Mock T."/>
            <person name="Mueller-Roeber B."/>
            <person name="Pagarete A."/>
            <person name="Parker M."/>
            <person name="Probert I."/>
            <person name="Quesneville H."/>
            <person name="Raines C."/>
            <person name="Rensing S.A."/>
            <person name="Riano-Pachon D.M."/>
            <person name="Richier S."/>
            <person name="Rokitta S."/>
            <person name="Shiraiwa Y."/>
            <person name="Soanes D.M."/>
            <person name="van der Giezen M."/>
            <person name="Wahlund T.M."/>
            <person name="Williams B."/>
            <person name="Wilson W."/>
            <person name="Wolfe G."/>
            <person name="Wurch L.L."/>
        </authorList>
    </citation>
    <scope>NUCLEOTIDE SEQUENCE</scope>
</reference>
<dbReference type="KEGG" id="ehx:EMIHUDRAFT_360119"/>
<evidence type="ECO:0000313" key="4">
    <source>
        <dbReference type="Proteomes" id="UP000013827"/>
    </source>
</evidence>